<dbReference type="SUPFAM" id="SSF48371">
    <property type="entry name" value="ARM repeat"/>
    <property type="match status" value="1"/>
</dbReference>
<proteinExistence type="predicted"/>
<dbReference type="Proteomes" id="UP000078250">
    <property type="component" value="Unassembled WGS sequence"/>
</dbReference>
<dbReference type="EMBL" id="LXEV01000021">
    <property type="protein sequence ID" value="OAT47057.1"/>
    <property type="molecule type" value="Genomic_DNA"/>
</dbReference>
<keyword evidence="2" id="KW-1185">Reference proteome</keyword>
<sequence length="240" mass="27774">MGGDEKTLINIAKNTDNINKKIDAITSLTKLPVLSKNALDFLKKQLNTTEIMLYKAALNVFSEYSCEQAIPYIQKELKIPYSEKTKIVIPIIYLTQKENFKLFKDDLIQFLKKTNDNNTLSHIGYILKSLNAVRVEDFQPFFIHQNQELAISAIYSASHDINLKDKIEFFFDAIISTNQRISLIAIQSATKINQINDNLLPYLKKAWEMYPIEKDPYIRNNINSYINKTGTNKKIDITQW</sequence>
<accession>A0AAJ3HSE3</accession>
<protein>
    <submittedName>
        <fullName evidence="1">Uncharacterized protein</fullName>
    </submittedName>
</protein>
<evidence type="ECO:0000313" key="2">
    <source>
        <dbReference type="Proteomes" id="UP000078250"/>
    </source>
</evidence>
<gene>
    <name evidence="1" type="ORF">M997_1583</name>
</gene>
<name>A0AAJ3HSE3_PROHU</name>
<organism evidence="1 2">
    <name type="scientific">Proteus hauseri ATCC 700826</name>
    <dbReference type="NCBI Taxonomy" id="1354271"/>
    <lineage>
        <taxon>Bacteria</taxon>
        <taxon>Pseudomonadati</taxon>
        <taxon>Pseudomonadota</taxon>
        <taxon>Gammaproteobacteria</taxon>
        <taxon>Enterobacterales</taxon>
        <taxon>Morganellaceae</taxon>
        <taxon>Proteus</taxon>
    </lineage>
</organism>
<dbReference type="RefSeq" id="WP_064719568.1">
    <property type="nucleotide sequence ID" value="NZ_LXEV01000021.1"/>
</dbReference>
<reference evidence="1 2" key="1">
    <citation type="submission" date="2016-04" db="EMBL/GenBank/DDBJ databases">
        <title>ATOL: Assembling a taxonomically balanced genome-scale reconstruction of the evolutionary history of the Enterobacteriaceae.</title>
        <authorList>
            <person name="Plunkett G.III."/>
            <person name="Neeno-Eckwall E.C."/>
            <person name="Glasner J.D."/>
            <person name="Perna N.T."/>
        </authorList>
    </citation>
    <scope>NUCLEOTIDE SEQUENCE [LARGE SCALE GENOMIC DNA]</scope>
    <source>
        <strain evidence="1 2">ATCC 700826</strain>
    </source>
</reference>
<comment type="caution">
    <text evidence="1">The sequence shown here is derived from an EMBL/GenBank/DDBJ whole genome shotgun (WGS) entry which is preliminary data.</text>
</comment>
<dbReference type="AlphaFoldDB" id="A0AAJ3HSE3"/>
<dbReference type="InterPro" id="IPR016024">
    <property type="entry name" value="ARM-type_fold"/>
</dbReference>
<evidence type="ECO:0000313" key="1">
    <source>
        <dbReference type="EMBL" id="OAT47057.1"/>
    </source>
</evidence>